<accession>A0A143PH64</accession>
<name>A0A143PH64_LUTPR</name>
<dbReference type="Proteomes" id="UP000076079">
    <property type="component" value="Chromosome"/>
</dbReference>
<dbReference type="OrthoDB" id="9783013at2"/>
<dbReference type="InterPro" id="IPR004740">
    <property type="entry name" value="Nuc_H_symport"/>
</dbReference>
<feature type="transmembrane region" description="Helical" evidence="7">
    <location>
        <begin position="12"/>
        <end position="35"/>
    </location>
</feature>
<organism evidence="9 10">
    <name type="scientific">Luteitalea pratensis</name>
    <dbReference type="NCBI Taxonomy" id="1855912"/>
    <lineage>
        <taxon>Bacteria</taxon>
        <taxon>Pseudomonadati</taxon>
        <taxon>Acidobacteriota</taxon>
        <taxon>Vicinamibacteria</taxon>
        <taxon>Vicinamibacterales</taxon>
        <taxon>Vicinamibacteraceae</taxon>
        <taxon>Luteitalea</taxon>
    </lineage>
</organism>
<keyword evidence="3" id="KW-1003">Cell membrane</keyword>
<evidence type="ECO:0000256" key="3">
    <source>
        <dbReference type="ARBA" id="ARBA00022475"/>
    </source>
</evidence>
<keyword evidence="6 7" id="KW-0472">Membrane</keyword>
<proteinExistence type="predicted"/>
<reference evidence="10" key="2">
    <citation type="submission" date="2016-04" db="EMBL/GenBank/DDBJ databases">
        <title>First Complete Genome Sequence of a Subdivision 6 Acidobacterium.</title>
        <authorList>
            <person name="Huang S."/>
            <person name="Vieira S."/>
            <person name="Bunk B."/>
            <person name="Riedel T."/>
            <person name="Sproeer C."/>
            <person name="Overmann J."/>
        </authorList>
    </citation>
    <scope>NUCLEOTIDE SEQUENCE [LARGE SCALE GENOMIC DNA]</scope>
    <source>
        <strain evidence="10">DSM 100886 HEG_-6_39</strain>
    </source>
</reference>
<dbReference type="PANTHER" id="PTHR23522">
    <property type="entry name" value="BLL5896 PROTEIN"/>
    <property type="match status" value="1"/>
</dbReference>
<dbReference type="PROSITE" id="PS50850">
    <property type="entry name" value="MFS"/>
    <property type="match status" value="1"/>
</dbReference>
<dbReference type="KEGG" id="abac:LuPra_01044"/>
<feature type="transmembrane region" description="Helical" evidence="7">
    <location>
        <begin position="248"/>
        <end position="266"/>
    </location>
</feature>
<evidence type="ECO:0000256" key="1">
    <source>
        <dbReference type="ARBA" id="ARBA00004651"/>
    </source>
</evidence>
<dbReference type="PANTHER" id="PTHR23522:SF4">
    <property type="entry name" value="NUCLEOSIDE PERMEASE NUPG-RELATED"/>
    <property type="match status" value="1"/>
</dbReference>
<sequence>METSQARLKVTLSAFMFLQYFIWGCWYASMGTYLANTLGFDGAQIGLAYGAFAIGAIISPFFVGLIADRFFATEKLLAVFGLLGGVVLCLLPQMTTFAAFYPALILYCALFVPTLALGNSLSMHHLADPGHDFPRVKVLSAVGWLAAGMVLSALAAEQRALQFYRAGVSSIVFGLFALTLPHTPPRKTGADVSLGEVLGLDALALLKKPSFAIFIACMFLICIPLYFYFVMMSIYLTELRWEQIAAKMTLAQVSDVVFLFLLPVFLKTLGYKKTIIIGILAWVLRYFALAASVEATGLQVPLIFVAIGVHGVCYDFLFIAGQLYVDAEANERIRGAAQGFIAFILWGAGAFIGTLLAGRVLAAHQVAGGPGQPVTYDWQAIWSLPAWGAVAVLALFVLAFRNPARDAQEPSAAEVASSVTTAL</sequence>
<feature type="transmembrane region" description="Helical" evidence="7">
    <location>
        <begin position="340"/>
        <end position="361"/>
    </location>
</feature>
<evidence type="ECO:0000256" key="2">
    <source>
        <dbReference type="ARBA" id="ARBA00022448"/>
    </source>
</evidence>
<dbReference type="GO" id="GO:0015213">
    <property type="term" value="F:uridine transmembrane transporter activity"/>
    <property type="evidence" value="ECO:0007669"/>
    <property type="project" value="TreeGrafter"/>
</dbReference>
<feature type="transmembrane region" description="Helical" evidence="7">
    <location>
        <begin position="76"/>
        <end position="93"/>
    </location>
</feature>
<protein>
    <submittedName>
        <fullName evidence="9">Nucleoside transporter YegT</fullName>
    </submittedName>
</protein>
<evidence type="ECO:0000313" key="10">
    <source>
        <dbReference type="Proteomes" id="UP000076079"/>
    </source>
</evidence>
<evidence type="ECO:0000256" key="7">
    <source>
        <dbReference type="SAM" id="Phobius"/>
    </source>
</evidence>
<evidence type="ECO:0000256" key="5">
    <source>
        <dbReference type="ARBA" id="ARBA00022989"/>
    </source>
</evidence>
<dbReference type="Gene3D" id="1.20.1250.20">
    <property type="entry name" value="MFS general substrate transporter like domains"/>
    <property type="match status" value="2"/>
</dbReference>
<dbReference type="InterPro" id="IPR020846">
    <property type="entry name" value="MFS_dom"/>
</dbReference>
<evidence type="ECO:0000256" key="4">
    <source>
        <dbReference type="ARBA" id="ARBA00022692"/>
    </source>
</evidence>
<dbReference type="SUPFAM" id="SSF103473">
    <property type="entry name" value="MFS general substrate transporter"/>
    <property type="match status" value="1"/>
</dbReference>
<keyword evidence="4 7" id="KW-0812">Transmembrane</keyword>
<feature type="transmembrane region" description="Helical" evidence="7">
    <location>
        <begin position="47"/>
        <end position="67"/>
    </location>
</feature>
<gene>
    <name evidence="9" type="primary">yegT_1</name>
    <name evidence="9" type="ORF">LuPra_01044</name>
</gene>
<dbReference type="InterPro" id="IPR036259">
    <property type="entry name" value="MFS_trans_sf"/>
</dbReference>
<keyword evidence="10" id="KW-1185">Reference proteome</keyword>
<feature type="transmembrane region" description="Helical" evidence="7">
    <location>
        <begin position="99"/>
        <end position="117"/>
    </location>
</feature>
<feature type="domain" description="Major facilitator superfamily (MFS) profile" evidence="8">
    <location>
        <begin position="205"/>
        <end position="423"/>
    </location>
</feature>
<feature type="transmembrane region" description="Helical" evidence="7">
    <location>
        <begin position="275"/>
        <end position="293"/>
    </location>
</feature>
<dbReference type="RefSeq" id="WP_157898760.1">
    <property type="nucleotide sequence ID" value="NZ_CP015136.1"/>
</dbReference>
<dbReference type="STRING" id="1855912.LuPra_01044"/>
<dbReference type="GO" id="GO:0015212">
    <property type="term" value="F:cytidine transmembrane transporter activity"/>
    <property type="evidence" value="ECO:0007669"/>
    <property type="project" value="TreeGrafter"/>
</dbReference>
<evidence type="ECO:0000259" key="8">
    <source>
        <dbReference type="PROSITE" id="PS50850"/>
    </source>
</evidence>
<feature type="transmembrane region" description="Helical" evidence="7">
    <location>
        <begin position="211"/>
        <end position="236"/>
    </location>
</feature>
<evidence type="ECO:0000313" key="9">
    <source>
        <dbReference type="EMBL" id="AMY07861.1"/>
    </source>
</evidence>
<dbReference type="AlphaFoldDB" id="A0A143PH64"/>
<feature type="transmembrane region" description="Helical" evidence="7">
    <location>
        <begin position="299"/>
        <end position="319"/>
    </location>
</feature>
<reference evidence="9 10" key="1">
    <citation type="journal article" date="2016" name="Genome Announc.">
        <title>First Complete Genome Sequence of a Subdivision 6 Acidobacterium Strain.</title>
        <authorList>
            <person name="Huang S."/>
            <person name="Vieira S."/>
            <person name="Bunk B."/>
            <person name="Riedel T."/>
            <person name="Sproer C."/>
            <person name="Overmann J."/>
        </authorList>
    </citation>
    <scope>NUCLEOTIDE SEQUENCE [LARGE SCALE GENOMIC DNA]</scope>
    <source>
        <strain evidence="10">DSM 100886 HEG_-6_39</strain>
    </source>
</reference>
<evidence type="ECO:0000256" key="6">
    <source>
        <dbReference type="ARBA" id="ARBA00023136"/>
    </source>
</evidence>
<dbReference type="EMBL" id="CP015136">
    <property type="protein sequence ID" value="AMY07861.1"/>
    <property type="molecule type" value="Genomic_DNA"/>
</dbReference>
<dbReference type="GO" id="GO:0005886">
    <property type="term" value="C:plasma membrane"/>
    <property type="evidence" value="ECO:0007669"/>
    <property type="project" value="UniProtKB-SubCell"/>
</dbReference>
<dbReference type="Pfam" id="PF03825">
    <property type="entry name" value="Nuc_H_symport"/>
    <property type="match status" value="1"/>
</dbReference>
<feature type="transmembrane region" description="Helical" evidence="7">
    <location>
        <begin position="381"/>
        <end position="400"/>
    </location>
</feature>
<feature type="transmembrane region" description="Helical" evidence="7">
    <location>
        <begin position="138"/>
        <end position="156"/>
    </location>
</feature>
<comment type="subcellular location">
    <subcellularLocation>
        <location evidence="1">Cell membrane</location>
        <topology evidence="1">Multi-pass membrane protein</topology>
    </subcellularLocation>
</comment>
<keyword evidence="2" id="KW-0813">Transport</keyword>
<feature type="transmembrane region" description="Helical" evidence="7">
    <location>
        <begin position="162"/>
        <end position="180"/>
    </location>
</feature>
<keyword evidence="5 7" id="KW-1133">Transmembrane helix</keyword>